<feature type="domain" description="N-acetyltransferase" evidence="1">
    <location>
        <begin position="10"/>
        <end position="173"/>
    </location>
</feature>
<dbReference type="GO" id="GO:0016747">
    <property type="term" value="F:acyltransferase activity, transferring groups other than amino-acyl groups"/>
    <property type="evidence" value="ECO:0007669"/>
    <property type="project" value="InterPro"/>
</dbReference>
<dbReference type="Proteomes" id="UP000238338">
    <property type="component" value="Unassembled WGS sequence"/>
</dbReference>
<protein>
    <submittedName>
        <fullName evidence="2">RimJ/RimL family protein N-acetyltransferase</fullName>
    </submittedName>
</protein>
<evidence type="ECO:0000313" key="3">
    <source>
        <dbReference type="Proteomes" id="UP000238338"/>
    </source>
</evidence>
<organism evidence="2 3">
    <name type="scientific">Albidovulum denitrificans</name>
    <dbReference type="NCBI Taxonomy" id="404881"/>
    <lineage>
        <taxon>Bacteria</taxon>
        <taxon>Pseudomonadati</taxon>
        <taxon>Pseudomonadota</taxon>
        <taxon>Alphaproteobacteria</taxon>
        <taxon>Rhodobacterales</taxon>
        <taxon>Paracoccaceae</taxon>
        <taxon>Albidovulum</taxon>
    </lineage>
</organism>
<dbReference type="InterPro" id="IPR000182">
    <property type="entry name" value="GNAT_dom"/>
</dbReference>
<proteinExistence type="predicted"/>
<keyword evidence="2" id="KW-0808">Transferase</keyword>
<name>A0A2S8SAH7_9RHOB</name>
<accession>A0A2S8SAH7</accession>
<dbReference type="Pfam" id="PF13302">
    <property type="entry name" value="Acetyltransf_3"/>
    <property type="match status" value="1"/>
</dbReference>
<dbReference type="PANTHER" id="PTHR43792:SF1">
    <property type="entry name" value="N-ACETYLTRANSFERASE DOMAIN-CONTAINING PROTEIN"/>
    <property type="match status" value="1"/>
</dbReference>
<comment type="caution">
    <text evidence="2">The sequence shown here is derived from an EMBL/GenBank/DDBJ whole genome shotgun (WGS) entry which is preliminary data.</text>
</comment>
<reference evidence="2 3" key="1">
    <citation type="submission" date="2018-02" db="EMBL/GenBank/DDBJ databases">
        <title>Genomic Encyclopedia of Archaeal and Bacterial Type Strains, Phase II (KMG-II): from individual species to whole genera.</title>
        <authorList>
            <person name="Goeker M."/>
        </authorList>
    </citation>
    <scope>NUCLEOTIDE SEQUENCE [LARGE SCALE GENOMIC DNA]</scope>
    <source>
        <strain evidence="2 3">DSM 18921</strain>
    </source>
</reference>
<gene>
    <name evidence="2" type="ORF">LX70_01611</name>
</gene>
<dbReference type="InterPro" id="IPR051531">
    <property type="entry name" value="N-acetyltransferase"/>
</dbReference>
<dbReference type="SUPFAM" id="SSF55729">
    <property type="entry name" value="Acyl-CoA N-acyltransferases (Nat)"/>
    <property type="match status" value="1"/>
</dbReference>
<sequence length="174" mass="19429">MIPRIETDRLILRGYVRDDFEDYVALWQDPDVVRFTGGRARSVAESWGRFLNIVGHWALEGYGQWAVIRRADGRLIGQTGIFRAMRGLGAEFDAAPEAGWILTGAAHGQGYGGEAVDAAHRWFDASRHAGPLHAMIEPENAASFRIAERFGYLRGREAEYEGAGVVLMRRPAQR</sequence>
<evidence type="ECO:0000313" key="2">
    <source>
        <dbReference type="EMBL" id="PQV57802.1"/>
    </source>
</evidence>
<dbReference type="RefSeq" id="WP_105514014.1">
    <property type="nucleotide sequence ID" value="NZ_PVEP01000002.1"/>
</dbReference>
<dbReference type="PANTHER" id="PTHR43792">
    <property type="entry name" value="GNAT FAMILY, PUTATIVE (AFU_ORTHOLOGUE AFUA_3G00765)-RELATED-RELATED"/>
    <property type="match status" value="1"/>
</dbReference>
<dbReference type="EMBL" id="PVEP01000002">
    <property type="protein sequence ID" value="PQV57802.1"/>
    <property type="molecule type" value="Genomic_DNA"/>
</dbReference>
<dbReference type="AlphaFoldDB" id="A0A2S8SAH7"/>
<evidence type="ECO:0000259" key="1">
    <source>
        <dbReference type="PROSITE" id="PS51186"/>
    </source>
</evidence>
<dbReference type="Gene3D" id="3.40.630.30">
    <property type="match status" value="1"/>
</dbReference>
<dbReference type="InterPro" id="IPR016181">
    <property type="entry name" value="Acyl_CoA_acyltransferase"/>
</dbReference>
<dbReference type="PROSITE" id="PS51186">
    <property type="entry name" value="GNAT"/>
    <property type="match status" value="1"/>
</dbReference>
<dbReference type="OrthoDB" id="6293260at2"/>
<keyword evidence="3" id="KW-1185">Reference proteome</keyword>